<dbReference type="PROSITE" id="PS51257">
    <property type="entry name" value="PROKAR_LIPOPROTEIN"/>
    <property type="match status" value="1"/>
</dbReference>
<feature type="compositionally biased region" description="Basic residues" evidence="1">
    <location>
        <begin position="263"/>
        <end position="283"/>
    </location>
</feature>
<feature type="compositionally biased region" description="Pro residues" evidence="1">
    <location>
        <begin position="178"/>
        <end position="188"/>
    </location>
</feature>
<organism evidence="3 4">
    <name type="scientific">Actinoallomurus bryophytorum</name>
    <dbReference type="NCBI Taxonomy" id="1490222"/>
    <lineage>
        <taxon>Bacteria</taxon>
        <taxon>Bacillati</taxon>
        <taxon>Actinomycetota</taxon>
        <taxon>Actinomycetes</taxon>
        <taxon>Streptosporangiales</taxon>
        <taxon>Thermomonosporaceae</taxon>
        <taxon>Actinoallomurus</taxon>
    </lineage>
</organism>
<feature type="region of interest" description="Disordered" evidence="1">
    <location>
        <begin position="241"/>
        <end position="289"/>
    </location>
</feature>
<gene>
    <name evidence="3" type="ORF">FB559_1792</name>
</gene>
<evidence type="ECO:0000256" key="2">
    <source>
        <dbReference type="SAM" id="SignalP"/>
    </source>
</evidence>
<keyword evidence="4" id="KW-1185">Reference proteome</keyword>
<evidence type="ECO:0000256" key="1">
    <source>
        <dbReference type="SAM" id="MobiDB-lite"/>
    </source>
</evidence>
<dbReference type="AlphaFoldDB" id="A0A543CGN5"/>
<dbReference type="EMBL" id="VFOZ01000001">
    <property type="protein sequence ID" value="TQL96266.1"/>
    <property type="molecule type" value="Genomic_DNA"/>
</dbReference>
<reference evidence="3 4" key="1">
    <citation type="submission" date="2019-06" db="EMBL/GenBank/DDBJ databases">
        <title>Sequencing the genomes of 1000 actinobacteria strains.</title>
        <authorList>
            <person name="Klenk H.-P."/>
        </authorList>
    </citation>
    <scope>NUCLEOTIDE SEQUENCE [LARGE SCALE GENOMIC DNA]</scope>
    <source>
        <strain evidence="3 4">DSM 102200</strain>
    </source>
</reference>
<comment type="caution">
    <text evidence="3">The sequence shown here is derived from an EMBL/GenBank/DDBJ whole genome shotgun (WGS) entry which is preliminary data.</text>
</comment>
<evidence type="ECO:0000313" key="4">
    <source>
        <dbReference type="Proteomes" id="UP000316096"/>
    </source>
</evidence>
<feature type="compositionally biased region" description="Low complexity" evidence="1">
    <location>
        <begin position="159"/>
        <end position="177"/>
    </location>
</feature>
<name>A0A543CGN5_9ACTN</name>
<evidence type="ECO:0008006" key="5">
    <source>
        <dbReference type="Google" id="ProtNLM"/>
    </source>
</evidence>
<keyword evidence="2" id="KW-0732">Signal</keyword>
<feature type="region of interest" description="Disordered" evidence="1">
    <location>
        <begin position="112"/>
        <end position="193"/>
    </location>
</feature>
<proteinExistence type="predicted"/>
<feature type="chain" id="PRO_5021799265" description="Copper(I)-binding protein" evidence="2">
    <location>
        <begin position="28"/>
        <end position="289"/>
    </location>
</feature>
<dbReference type="OrthoDB" id="3470693at2"/>
<protein>
    <recommendedName>
        <fullName evidence="5">Copper(I)-binding protein</fullName>
    </recommendedName>
</protein>
<feature type="compositionally biased region" description="Basic residues" evidence="1">
    <location>
        <begin position="143"/>
        <end position="152"/>
    </location>
</feature>
<dbReference type="RefSeq" id="WP_141955141.1">
    <property type="nucleotide sequence ID" value="NZ_VFOZ01000001.1"/>
</dbReference>
<dbReference type="Gene3D" id="2.60.40.1890">
    <property type="entry name" value="PCu(A)C copper chaperone"/>
    <property type="match status" value="1"/>
</dbReference>
<evidence type="ECO:0000313" key="3">
    <source>
        <dbReference type="EMBL" id="TQL96266.1"/>
    </source>
</evidence>
<dbReference type="Proteomes" id="UP000316096">
    <property type="component" value="Unassembled WGS sequence"/>
</dbReference>
<sequence length="289" mass="29031">MSRNSRRAAAIAVAGVFAVAPLVSACAAGQHPQSALPTQLNEGVNASAHLVDIRNAFLLGPASGQKLAAGDSVPLYAWFVNNAASPDRLVAVEAPGVAQSVEIAGGAVDLPPSRLITTVQPPAPPQAPGTAPSVTPTPTPTKAKGRAVKPRHTPGAGQSPKATTGTPTPGASGSSAPATPPVAPPPSPSTSSKVILKGITKGYSGGETVRLTLHFQQAGTIALNIPVVPRNGYYSTYSPAPAAPAPSATPPVAPPAAADKSKTQKKTRTHKTKTQHTTSKKRPSATPTA</sequence>
<feature type="signal peptide" evidence="2">
    <location>
        <begin position="1"/>
        <end position="27"/>
    </location>
</feature>
<accession>A0A543CGN5</accession>
<dbReference type="InterPro" id="IPR036182">
    <property type="entry name" value="PCuAC_sf"/>
</dbReference>
<feature type="compositionally biased region" description="Pro residues" evidence="1">
    <location>
        <begin position="241"/>
        <end position="254"/>
    </location>
</feature>